<keyword evidence="2" id="KW-0472">Membrane</keyword>
<dbReference type="RefSeq" id="WP_058231943.1">
    <property type="nucleotide sequence ID" value="NZ_FMYG01000003.1"/>
</dbReference>
<gene>
    <name evidence="3" type="ORF">SAMN05216418_1744</name>
</gene>
<evidence type="ECO:0000256" key="1">
    <source>
        <dbReference type="SAM" id="MobiDB-lite"/>
    </source>
</evidence>
<feature type="transmembrane region" description="Helical" evidence="2">
    <location>
        <begin position="145"/>
        <end position="169"/>
    </location>
</feature>
<protein>
    <submittedName>
        <fullName evidence="3">Uncharacterized protein</fullName>
    </submittedName>
</protein>
<evidence type="ECO:0000313" key="3">
    <source>
        <dbReference type="EMBL" id="SDC15056.1"/>
    </source>
</evidence>
<name>A0A1G6JB17_9MICO</name>
<feature type="region of interest" description="Disordered" evidence="1">
    <location>
        <begin position="324"/>
        <end position="374"/>
    </location>
</feature>
<dbReference type="STRING" id="993073.AS029_07440"/>
<keyword evidence="2" id="KW-0812">Transmembrane</keyword>
<feature type="transmembrane region" description="Helical" evidence="2">
    <location>
        <begin position="181"/>
        <end position="203"/>
    </location>
</feature>
<organism evidence="3 4">
    <name type="scientific">Microbacterium enclense</name>
    <dbReference type="NCBI Taxonomy" id="993073"/>
    <lineage>
        <taxon>Bacteria</taxon>
        <taxon>Bacillati</taxon>
        <taxon>Actinomycetota</taxon>
        <taxon>Actinomycetes</taxon>
        <taxon>Micrococcales</taxon>
        <taxon>Microbacteriaceae</taxon>
        <taxon>Microbacterium</taxon>
    </lineage>
</organism>
<keyword evidence="2" id="KW-1133">Transmembrane helix</keyword>
<evidence type="ECO:0000256" key="2">
    <source>
        <dbReference type="SAM" id="Phobius"/>
    </source>
</evidence>
<dbReference type="Proteomes" id="UP000183203">
    <property type="component" value="Unassembled WGS sequence"/>
</dbReference>
<accession>A0A1G6JB17</accession>
<sequence length="374" mass="39561">MITTPVRDDIRVFAAAVRTHLDDLPADEVDDLLDGLEADLADQAAEAGDAFELPDATTYAAELRAAAGLPERRPQTGGTRIPVLQIVRDGWRETGAAVRKNPAAVWVLDLAATLRPVWWLARGIAWYFAGYAILLAAVPSRTYNGLLGAVLVLNSNVGAWLVLIGLLLLSVQWGRGRWLPWRGLGTAATIGTILILPILFGLYSSALSQLWSRGSEVPETYLPPGLSVDGQRVRNIYAFDADGNPIPAVQLFDQDGNALTTVGRDVDGAPVDPYFYGGGGPVPVPYLIPGGNDAWNVYPLREIPAGSSTWDSVADMANAKPSTFPFERVQPLPADVAPSRAPSTDAAAGDPATPTPTPSAAETVAPTPDGAVTP</sequence>
<reference evidence="3 4" key="1">
    <citation type="submission" date="2016-09" db="EMBL/GenBank/DDBJ databases">
        <authorList>
            <person name="Capua I."/>
            <person name="De Benedictis P."/>
            <person name="Joannis T."/>
            <person name="Lombin L.H."/>
            <person name="Cattoli G."/>
        </authorList>
    </citation>
    <scope>NUCLEOTIDE SEQUENCE [LARGE SCALE GENOMIC DNA]</scope>
    <source>
        <strain evidence="3 4">NIO-1002</strain>
    </source>
</reference>
<dbReference type="EMBL" id="FMYG01000003">
    <property type="protein sequence ID" value="SDC15056.1"/>
    <property type="molecule type" value="Genomic_DNA"/>
</dbReference>
<dbReference type="AlphaFoldDB" id="A0A1G6JB17"/>
<evidence type="ECO:0000313" key="4">
    <source>
        <dbReference type="Proteomes" id="UP000183203"/>
    </source>
</evidence>
<feature type="compositionally biased region" description="Low complexity" evidence="1">
    <location>
        <begin position="341"/>
        <end position="368"/>
    </location>
</feature>
<proteinExistence type="predicted"/>
<feature type="transmembrane region" description="Helical" evidence="2">
    <location>
        <begin position="117"/>
        <end position="138"/>
    </location>
</feature>